<sequence length="1627" mass="184478">MSSSHRGVHAQPFRQWRQQFPPNYLRDRPPEPSRDDYSREQQPRQGVRRYNFVIQLCLSRPTQRKSETEALIAKLEIKPENSHVFVKGYVAGTLFYQQWVEALETMVQLWEIRLNDGHLFTPRLIQNVEVSSDKDELRDRLKSLFLAKLNGFLDGELVQKWHKKLLVVLDEIKETFEILSKPKKLNIYYELTKKRDGLVKERDLIMKRIEEFKNGVRCFVDYLEGKGEDEQEEGIGVNLGVYKFGREFNWEKIHWMMMRECRRFDEGLPIFAFRRDILERIHYQQISVLIGETGSGKSTQLVQFLADSGLASDGSVICTQPRKLAAISLTKRVKEESRGCYGDNSVVCYPSYSSSQKFDSKVIFMTDHCLLQHYMRDRDLSRISCIIVDEAHERSLNTDLLLAMIKNLLSHRLDLRLVIMSATADANQLAAYFFGCGTFHVAGRNFPVDIRYVPCESDDNSGSGMIASYVSDVVRMASDIHKSEVDGTILAFLTSQMEVEWACENFRAHSAIALPLHGKLSYEEQDRVFQNYSGKRKVIFSTNIAETSLTIPGVKYVIDSGLVKDSRYEPSNGMNVLKVSWISQSSASQRAGRAGRTEPGRCYRLYSQSDFELMPRHQEPEIRRVHLGVAVLRILALGVKNVLDFDFVDAPSAKAIEMALRNLVHLGAVTSKEDLYELTPEGRKLVKLGIEPRLGKIILQSFDFHLGKEGLVLAAVMANSSSIFCRVGTDESKFKADRLKIQFCHQGGDLFTLLAVFKEWESVPDAIKNNWCWEKSINAKSMRRCLETMQELETCLRNELNTIVPSYWCWTPHMCTEHDGNLKNIILSAFAENVAMYSGYDQLGYEVALTGKHVQLHPSCSLLVFDHRPRWVVFGEILSTSNQYLLCVTGFDFTSLSALYPPPMFDFHKMDRLKLETKVLTGFGSVLLKRFCGKSCSSLHNLVSRIRAECLDERIFVEVKVDQNKVLLYASSADMEKVCSFVNDALEYERKLLCNECMEKCLYNGGPTFSPSIALFGAGAEIKHLELDKRCLTVDVFHSRLNCVNDKELLMFLERDIFGTICAVQKFTAIGQDGQDKEKWGRVTFLTPDAAKRATELNQVDIFDGMLKLVPSRNIGGGDQKMFTFPALRAKVSWLRRCSNGKAIVICNPNDVACMLDDFSGLLFNGNYVRIEASLKYPDRIVISGLDKEISEDELREVLNGVTNRRIQDCFLVRGHALEKPSVSSCEEALLRETSSFMPKRNPLSNCVRVQVFQPEPKDTYMRASILFDGSLYLEAAQALEQMNGRVLPGCLPWQKMKCQQLFHSSVSCPAAVYLIELAKQRIVKSLLMLHESKQLEVRLRGGSLPPDLMKRVVQKFGPDLHGLKEKIPEAEFTLNTKRHCISVCGTKELKQRIEDIIHEVVQTSGLQDQSANSEASCPICLCEVEDGYRLEGCGHEFCRSCLLEQCESAIKSQDSFPVRCTYGSCGASLLITDLRSLLSCDKLEELFRASLGAFVAASGGSYRFCPSPDCPSIYRVADSGTSGPPFICGACFVETCTRCHVEYHPYLSCEKYLQFKNDPDSSLNEWCLGKDNVKKCPFCSCTIEKGDGCNHIPCRCGKHVCWACLEFFDSSDDCYNHMRVIHQAII</sequence>
<reference evidence="2" key="1">
    <citation type="journal article" date="2023" name="Nat. Plants">
        <title>Single-cell RNA sequencing provides a high-resolution roadmap for understanding the multicellular compartmentation of specialized metabolism.</title>
        <authorList>
            <person name="Sun S."/>
            <person name="Shen X."/>
            <person name="Li Y."/>
            <person name="Li Y."/>
            <person name="Wang S."/>
            <person name="Li R."/>
            <person name="Zhang H."/>
            <person name="Shen G."/>
            <person name="Guo B."/>
            <person name="Wei J."/>
            <person name="Xu J."/>
            <person name="St-Pierre B."/>
            <person name="Chen S."/>
            <person name="Sun C."/>
        </authorList>
    </citation>
    <scope>NUCLEOTIDE SEQUENCE [LARGE SCALE GENOMIC DNA]</scope>
</reference>
<protein>
    <submittedName>
        <fullName evidence="1">Uncharacterized protein</fullName>
    </submittedName>
</protein>
<gene>
    <name evidence="1" type="ORF">M9H77_19659</name>
</gene>
<comment type="caution">
    <text evidence="1">The sequence shown here is derived from an EMBL/GenBank/DDBJ whole genome shotgun (WGS) entry which is preliminary data.</text>
</comment>
<accession>A0ACC0BAZ5</accession>
<dbReference type="EMBL" id="CM044704">
    <property type="protein sequence ID" value="KAI5669806.1"/>
    <property type="molecule type" value="Genomic_DNA"/>
</dbReference>
<keyword evidence="2" id="KW-1185">Reference proteome</keyword>
<proteinExistence type="predicted"/>
<name>A0ACC0BAZ5_CATRO</name>
<evidence type="ECO:0000313" key="1">
    <source>
        <dbReference type="EMBL" id="KAI5669806.1"/>
    </source>
</evidence>
<dbReference type="Proteomes" id="UP001060085">
    <property type="component" value="Linkage Group LG04"/>
</dbReference>
<organism evidence="1 2">
    <name type="scientific">Catharanthus roseus</name>
    <name type="common">Madagascar periwinkle</name>
    <name type="synonym">Vinca rosea</name>
    <dbReference type="NCBI Taxonomy" id="4058"/>
    <lineage>
        <taxon>Eukaryota</taxon>
        <taxon>Viridiplantae</taxon>
        <taxon>Streptophyta</taxon>
        <taxon>Embryophyta</taxon>
        <taxon>Tracheophyta</taxon>
        <taxon>Spermatophyta</taxon>
        <taxon>Magnoliopsida</taxon>
        <taxon>eudicotyledons</taxon>
        <taxon>Gunneridae</taxon>
        <taxon>Pentapetalae</taxon>
        <taxon>asterids</taxon>
        <taxon>lamiids</taxon>
        <taxon>Gentianales</taxon>
        <taxon>Apocynaceae</taxon>
        <taxon>Rauvolfioideae</taxon>
        <taxon>Vinceae</taxon>
        <taxon>Catharanthinae</taxon>
        <taxon>Catharanthus</taxon>
    </lineage>
</organism>
<evidence type="ECO:0000313" key="2">
    <source>
        <dbReference type="Proteomes" id="UP001060085"/>
    </source>
</evidence>